<gene>
    <name evidence="2" type="ORF">SAMN05216249_1193</name>
</gene>
<dbReference type="EMBL" id="FOJY01000019">
    <property type="protein sequence ID" value="SFB30726.1"/>
    <property type="molecule type" value="Genomic_DNA"/>
</dbReference>
<feature type="transmembrane region" description="Helical" evidence="1">
    <location>
        <begin position="183"/>
        <end position="205"/>
    </location>
</feature>
<dbReference type="RefSeq" id="WP_092873898.1">
    <property type="nucleotide sequence ID" value="NZ_FOJY01000019.1"/>
</dbReference>
<protein>
    <submittedName>
        <fullName evidence="2">ABC-2 family transporter protein</fullName>
    </submittedName>
</protein>
<feature type="transmembrane region" description="Helical" evidence="1">
    <location>
        <begin position="116"/>
        <end position="138"/>
    </location>
</feature>
<feature type="transmembrane region" description="Helical" evidence="1">
    <location>
        <begin position="76"/>
        <end position="96"/>
    </location>
</feature>
<dbReference type="STRING" id="1120918.SAMN05216249_1193"/>
<dbReference type="OrthoDB" id="2216839at2"/>
<organism evidence="2 3">
    <name type="scientific">Acetitomaculum ruminis DSM 5522</name>
    <dbReference type="NCBI Taxonomy" id="1120918"/>
    <lineage>
        <taxon>Bacteria</taxon>
        <taxon>Bacillati</taxon>
        <taxon>Bacillota</taxon>
        <taxon>Clostridia</taxon>
        <taxon>Lachnospirales</taxon>
        <taxon>Lachnospiraceae</taxon>
        <taxon>Acetitomaculum</taxon>
    </lineage>
</organism>
<keyword evidence="1" id="KW-1133">Transmembrane helix</keyword>
<dbReference type="Pfam" id="PF13346">
    <property type="entry name" value="ABC2_membrane_5"/>
    <property type="match status" value="1"/>
</dbReference>
<reference evidence="2 3" key="1">
    <citation type="submission" date="2016-10" db="EMBL/GenBank/DDBJ databases">
        <authorList>
            <person name="de Groot N.N."/>
        </authorList>
    </citation>
    <scope>NUCLEOTIDE SEQUENCE [LARGE SCALE GENOMIC DNA]</scope>
    <source>
        <strain evidence="2 3">DSM 5522</strain>
    </source>
</reference>
<keyword evidence="1" id="KW-0812">Transmembrane</keyword>
<keyword evidence="1" id="KW-0472">Membrane</keyword>
<feature type="transmembrane region" description="Helical" evidence="1">
    <location>
        <begin position="20"/>
        <end position="46"/>
    </location>
</feature>
<feature type="transmembrane region" description="Helical" evidence="1">
    <location>
        <begin position="145"/>
        <end position="163"/>
    </location>
</feature>
<accession>A0A1I1A053</accession>
<evidence type="ECO:0000256" key="1">
    <source>
        <dbReference type="SAM" id="Phobius"/>
    </source>
</evidence>
<dbReference type="InterPro" id="IPR025699">
    <property type="entry name" value="ABC2_memb-like"/>
</dbReference>
<dbReference type="AlphaFoldDB" id="A0A1I1A053"/>
<sequence>MRNILKKEMFLTASVVTYVFILFGLMFFLPGYPILCGAFFSALGIFKSFESAREANDIVFSALLPIAKKDVVKGKYYFVCTIEVSSLFLMMLAMILRMTLLSDSTVYRNNVMMNANLFALGAAFIIFGLFNWIFVMGFFKTAYKYGKPFVIFIIVAFLSIGVFEALHHIPGFEGLNAFGCDNIILQLSMLIVGLLIYILMTILSCKKACEYFERIDL</sequence>
<evidence type="ECO:0000313" key="3">
    <source>
        <dbReference type="Proteomes" id="UP000198838"/>
    </source>
</evidence>
<dbReference type="Proteomes" id="UP000198838">
    <property type="component" value="Unassembled WGS sequence"/>
</dbReference>
<name>A0A1I1A053_9FIRM</name>
<evidence type="ECO:0000313" key="2">
    <source>
        <dbReference type="EMBL" id="SFB30726.1"/>
    </source>
</evidence>
<proteinExistence type="predicted"/>
<keyword evidence="3" id="KW-1185">Reference proteome</keyword>